<organism evidence="2 3">
    <name type="scientific">Cohnella cholangitidis</name>
    <dbReference type="NCBI Taxonomy" id="2598458"/>
    <lineage>
        <taxon>Bacteria</taxon>
        <taxon>Bacillati</taxon>
        <taxon>Bacillota</taxon>
        <taxon>Bacilli</taxon>
        <taxon>Bacillales</taxon>
        <taxon>Paenibacillaceae</taxon>
        <taxon>Cohnella</taxon>
    </lineage>
</organism>
<evidence type="ECO:0000313" key="2">
    <source>
        <dbReference type="EMBL" id="QMV40217.1"/>
    </source>
</evidence>
<sequence length="117" mass="12256">MVKVKKRRRSAFLSLLLGSASMLLVAGIVHSPGEAFRASLSGLQIWWQNVFPGLLPPLMLTELLAASGLLHGMAALAEPLTAGYSGCPGHPDGPSLSVGRRASLRALRKPPDSGTTT</sequence>
<reference evidence="2 3" key="1">
    <citation type="submission" date="2019-07" db="EMBL/GenBank/DDBJ databases">
        <authorList>
            <person name="Kim J.K."/>
            <person name="Cheong H.-M."/>
            <person name="Choi Y."/>
            <person name="Hwang K.J."/>
            <person name="Lee S."/>
            <person name="Choi C."/>
        </authorList>
    </citation>
    <scope>NUCLEOTIDE SEQUENCE [LARGE SCALE GENOMIC DNA]</scope>
    <source>
        <strain evidence="2 3">KS 22</strain>
    </source>
</reference>
<dbReference type="Proteomes" id="UP000515679">
    <property type="component" value="Chromosome"/>
</dbReference>
<dbReference type="AlphaFoldDB" id="A0A7G5BTD3"/>
<dbReference type="EMBL" id="CP041969">
    <property type="protein sequence ID" value="QMV40217.1"/>
    <property type="molecule type" value="Genomic_DNA"/>
</dbReference>
<gene>
    <name evidence="2" type="ORF">FPL14_02625</name>
</gene>
<proteinExistence type="predicted"/>
<evidence type="ECO:0000256" key="1">
    <source>
        <dbReference type="SAM" id="MobiDB-lite"/>
    </source>
</evidence>
<dbReference type="RefSeq" id="WP_182301572.1">
    <property type="nucleotide sequence ID" value="NZ_CP041969.1"/>
</dbReference>
<dbReference type="KEGG" id="cchl:FPL14_02625"/>
<feature type="region of interest" description="Disordered" evidence="1">
    <location>
        <begin position="91"/>
        <end position="117"/>
    </location>
</feature>
<accession>A0A7G5BTD3</accession>
<evidence type="ECO:0000313" key="3">
    <source>
        <dbReference type="Proteomes" id="UP000515679"/>
    </source>
</evidence>
<protein>
    <submittedName>
        <fullName evidence="2">Uncharacterized protein</fullName>
    </submittedName>
</protein>
<name>A0A7G5BTD3_9BACL</name>
<keyword evidence="3" id="KW-1185">Reference proteome</keyword>